<evidence type="ECO:0000256" key="6">
    <source>
        <dbReference type="ARBA" id="ARBA00022777"/>
    </source>
</evidence>
<dbReference type="AlphaFoldDB" id="A0A4Q5IXI9"/>
<dbReference type="EC" id="2.7.13.3" evidence="2"/>
<evidence type="ECO:0000256" key="7">
    <source>
        <dbReference type="ARBA" id="ARBA00022840"/>
    </source>
</evidence>
<keyword evidence="3" id="KW-0597">Phosphoprotein</keyword>
<dbReference type="CDD" id="cd16917">
    <property type="entry name" value="HATPase_UhpB-NarQ-NarX-like"/>
    <property type="match status" value="1"/>
</dbReference>
<dbReference type="PROSITE" id="PS50109">
    <property type="entry name" value="HIS_KIN"/>
    <property type="match status" value="1"/>
</dbReference>
<feature type="transmembrane region" description="Helical" evidence="9">
    <location>
        <begin position="52"/>
        <end position="73"/>
    </location>
</feature>
<dbReference type="OrthoDB" id="144293at2"/>
<evidence type="ECO:0000256" key="9">
    <source>
        <dbReference type="SAM" id="Phobius"/>
    </source>
</evidence>
<dbReference type="InterPro" id="IPR003594">
    <property type="entry name" value="HATPase_dom"/>
</dbReference>
<feature type="transmembrane region" description="Helical" evidence="9">
    <location>
        <begin position="85"/>
        <end position="106"/>
    </location>
</feature>
<evidence type="ECO:0000256" key="4">
    <source>
        <dbReference type="ARBA" id="ARBA00022679"/>
    </source>
</evidence>
<feature type="transmembrane region" description="Helical" evidence="9">
    <location>
        <begin position="21"/>
        <end position="46"/>
    </location>
</feature>
<reference evidence="11 12" key="1">
    <citation type="submission" date="2019-01" db="EMBL/GenBank/DDBJ databases">
        <title>Nocardioides guangzhouensis sp. nov., an actinobacterium isolated from soil.</title>
        <authorList>
            <person name="Fu Y."/>
            <person name="Cai Y."/>
            <person name="Lin Z."/>
            <person name="Chen P."/>
        </authorList>
    </citation>
    <scope>NUCLEOTIDE SEQUENCE [LARGE SCALE GENOMIC DNA]</scope>
    <source>
        <strain evidence="11 12">NBRC 105384</strain>
    </source>
</reference>
<evidence type="ECO:0000256" key="5">
    <source>
        <dbReference type="ARBA" id="ARBA00022741"/>
    </source>
</evidence>
<keyword evidence="9" id="KW-0472">Membrane</keyword>
<feature type="transmembrane region" description="Helical" evidence="9">
    <location>
        <begin position="226"/>
        <end position="246"/>
    </location>
</feature>
<dbReference type="Pfam" id="PF02518">
    <property type="entry name" value="HATPase_c"/>
    <property type="match status" value="1"/>
</dbReference>
<gene>
    <name evidence="11" type="ORF">ETU37_21655</name>
</gene>
<dbReference type="Gene3D" id="1.20.5.1930">
    <property type="match status" value="1"/>
</dbReference>
<keyword evidence="9" id="KW-0812">Transmembrane</keyword>
<dbReference type="Gene3D" id="3.30.565.10">
    <property type="entry name" value="Histidine kinase-like ATPase, C-terminal domain"/>
    <property type="match status" value="1"/>
</dbReference>
<comment type="catalytic activity">
    <reaction evidence="1">
        <text>ATP + protein L-histidine = ADP + protein N-phospho-L-histidine.</text>
        <dbReference type="EC" id="2.7.13.3"/>
    </reaction>
</comment>
<accession>A0A4Q5IXI9</accession>
<name>A0A4Q5IXI9_9ACTN</name>
<dbReference type="Pfam" id="PF07730">
    <property type="entry name" value="HisKA_3"/>
    <property type="match status" value="1"/>
</dbReference>
<feature type="transmembrane region" description="Helical" evidence="9">
    <location>
        <begin position="149"/>
        <end position="169"/>
    </location>
</feature>
<dbReference type="InterPro" id="IPR036890">
    <property type="entry name" value="HATPase_C_sf"/>
</dbReference>
<keyword evidence="5" id="KW-0547">Nucleotide-binding</keyword>
<dbReference type="InterPro" id="IPR050482">
    <property type="entry name" value="Sensor_HK_TwoCompSys"/>
</dbReference>
<feature type="domain" description="Histidine kinase" evidence="10">
    <location>
        <begin position="389"/>
        <end position="474"/>
    </location>
</feature>
<dbReference type="Proteomes" id="UP000291189">
    <property type="component" value="Unassembled WGS sequence"/>
</dbReference>
<proteinExistence type="predicted"/>
<evidence type="ECO:0000256" key="3">
    <source>
        <dbReference type="ARBA" id="ARBA00022553"/>
    </source>
</evidence>
<dbReference type="InterPro" id="IPR005467">
    <property type="entry name" value="His_kinase_dom"/>
</dbReference>
<evidence type="ECO:0000313" key="11">
    <source>
        <dbReference type="EMBL" id="RYU09639.1"/>
    </source>
</evidence>
<dbReference type="GO" id="GO:0005524">
    <property type="term" value="F:ATP binding"/>
    <property type="evidence" value="ECO:0007669"/>
    <property type="project" value="UniProtKB-KW"/>
</dbReference>
<keyword evidence="4" id="KW-0808">Transferase</keyword>
<keyword evidence="7" id="KW-0067">ATP-binding</keyword>
<dbReference type="GO" id="GO:0046983">
    <property type="term" value="F:protein dimerization activity"/>
    <property type="evidence" value="ECO:0007669"/>
    <property type="project" value="InterPro"/>
</dbReference>
<evidence type="ECO:0000256" key="8">
    <source>
        <dbReference type="ARBA" id="ARBA00023012"/>
    </source>
</evidence>
<sequence length="474" mass="50759">MHDRGAAVGRTVQTNRSVPPGALTALAWAVGLLVTGGILGTPYLVFGYHSPALHLVLDSVDGCVALLLAYLLNGRFRRSGRLQDLLLTHGLVLLGVAGLALSLLLSHVPLGPPRTVDVWLPLALRLVAAVLIVAAAATGDRPAPRRLSASAPSAPWLLLLVLAALLFLVRDRLPVALAPSPPASAQHPVVDGHWLLLVAQVVAAACFLGASLLFTTQATRREDGLLRLLGPACALGGFARVSYVLFPSLYSDWLYTGDVLRTGCYALLLVGALREIGQYWTGYARAAVLEDRRRLARELHDGVVQELAYIRSEGHQISESDLKASVLAACDRAQDEARAAVDALGRGPDEPLGFVLDRVAHQAAQRYGARVVVDVDYSVDALPEHRHSLVRITREAISNAVRHGEAGSIQVRLGRLDGDRKLVVEDDGRGFDFERVGTSGGYGLISMRDRTAALSGRFDIDSQPGRGTTVEVTW</sequence>
<evidence type="ECO:0000256" key="1">
    <source>
        <dbReference type="ARBA" id="ARBA00000085"/>
    </source>
</evidence>
<keyword evidence="8" id="KW-0902">Two-component regulatory system</keyword>
<evidence type="ECO:0000256" key="2">
    <source>
        <dbReference type="ARBA" id="ARBA00012438"/>
    </source>
</evidence>
<keyword evidence="9" id="KW-1133">Transmembrane helix</keyword>
<protein>
    <recommendedName>
        <fullName evidence="2">histidine kinase</fullName>
        <ecNumber evidence="2">2.7.13.3</ecNumber>
    </recommendedName>
</protein>
<dbReference type="InterPro" id="IPR011712">
    <property type="entry name" value="Sig_transdc_His_kin_sub3_dim/P"/>
</dbReference>
<evidence type="ECO:0000259" key="10">
    <source>
        <dbReference type="PROSITE" id="PS50109"/>
    </source>
</evidence>
<comment type="caution">
    <text evidence="11">The sequence shown here is derived from an EMBL/GenBank/DDBJ whole genome shotgun (WGS) entry which is preliminary data.</text>
</comment>
<dbReference type="GO" id="GO:0000155">
    <property type="term" value="F:phosphorelay sensor kinase activity"/>
    <property type="evidence" value="ECO:0007669"/>
    <property type="project" value="InterPro"/>
</dbReference>
<dbReference type="PANTHER" id="PTHR24421">
    <property type="entry name" value="NITRATE/NITRITE SENSOR PROTEIN NARX-RELATED"/>
    <property type="match status" value="1"/>
</dbReference>
<dbReference type="RefSeq" id="WP_129989404.1">
    <property type="nucleotide sequence ID" value="NZ_SDPU01000035.1"/>
</dbReference>
<dbReference type="SMART" id="SM00387">
    <property type="entry name" value="HATPase_c"/>
    <property type="match status" value="1"/>
</dbReference>
<dbReference type="GO" id="GO:0016020">
    <property type="term" value="C:membrane"/>
    <property type="evidence" value="ECO:0007669"/>
    <property type="project" value="InterPro"/>
</dbReference>
<keyword evidence="12" id="KW-1185">Reference proteome</keyword>
<feature type="transmembrane region" description="Helical" evidence="9">
    <location>
        <begin position="118"/>
        <end position="137"/>
    </location>
</feature>
<keyword evidence="6 11" id="KW-0418">Kinase</keyword>
<dbReference type="EMBL" id="SDPU01000035">
    <property type="protein sequence ID" value="RYU09639.1"/>
    <property type="molecule type" value="Genomic_DNA"/>
</dbReference>
<evidence type="ECO:0000313" key="12">
    <source>
        <dbReference type="Proteomes" id="UP000291189"/>
    </source>
</evidence>
<feature type="transmembrane region" description="Helical" evidence="9">
    <location>
        <begin position="194"/>
        <end position="214"/>
    </location>
</feature>
<organism evidence="11 12">
    <name type="scientific">Nocardioides iriomotensis</name>
    <dbReference type="NCBI Taxonomy" id="715784"/>
    <lineage>
        <taxon>Bacteria</taxon>
        <taxon>Bacillati</taxon>
        <taxon>Actinomycetota</taxon>
        <taxon>Actinomycetes</taxon>
        <taxon>Propionibacteriales</taxon>
        <taxon>Nocardioidaceae</taxon>
        <taxon>Nocardioides</taxon>
    </lineage>
</organism>
<dbReference type="PANTHER" id="PTHR24421:SF10">
    <property type="entry name" value="NITRATE_NITRITE SENSOR PROTEIN NARQ"/>
    <property type="match status" value="1"/>
</dbReference>
<dbReference type="SUPFAM" id="SSF55874">
    <property type="entry name" value="ATPase domain of HSP90 chaperone/DNA topoisomerase II/histidine kinase"/>
    <property type="match status" value="1"/>
</dbReference>